<name>A0A932MM75_UNCTE</name>
<gene>
    <name evidence="3" type="ORF">HYZ11_10245</name>
</gene>
<sequence>MRTKNITASLAFLAFGAVYAYLTAQLPLRMVGNVPGPSFFPWVLTLCFLGLSCVLLAQGLTAPPAAPPRPGAADSSAGRVAAALLAFAAYLGILPFLGFLLATPPACAALMLAAGEKRPLYILAWSAGMTAFLYLMFQSLFGVPIPAAPDFGP</sequence>
<proteinExistence type="predicted"/>
<keyword evidence="1" id="KW-1133">Transmembrane helix</keyword>
<dbReference type="Proteomes" id="UP000782312">
    <property type="component" value="Unassembled WGS sequence"/>
</dbReference>
<dbReference type="EMBL" id="JACPUR010000021">
    <property type="protein sequence ID" value="MBI3127974.1"/>
    <property type="molecule type" value="Genomic_DNA"/>
</dbReference>
<evidence type="ECO:0000313" key="4">
    <source>
        <dbReference type="Proteomes" id="UP000782312"/>
    </source>
</evidence>
<feature type="transmembrane region" description="Helical" evidence="1">
    <location>
        <begin position="120"/>
        <end position="137"/>
    </location>
</feature>
<keyword evidence="1" id="KW-0472">Membrane</keyword>
<evidence type="ECO:0000259" key="2">
    <source>
        <dbReference type="Pfam" id="PF07331"/>
    </source>
</evidence>
<keyword evidence="1" id="KW-0812">Transmembrane</keyword>
<comment type="caution">
    <text evidence="3">The sequence shown here is derived from an EMBL/GenBank/DDBJ whole genome shotgun (WGS) entry which is preliminary data.</text>
</comment>
<reference evidence="3" key="1">
    <citation type="submission" date="2020-07" db="EMBL/GenBank/DDBJ databases">
        <title>Huge and variable diversity of episymbiotic CPR bacteria and DPANN archaea in groundwater ecosystems.</title>
        <authorList>
            <person name="He C.Y."/>
            <person name="Keren R."/>
            <person name="Whittaker M."/>
            <person name="Farag I.F."/>
            <person name="Doudna J."/>
            <person name="Cate J.H.D."/>
            <person name="Banfield J.F."/>
        </authorList>
    </citation>
    <scope>NUCLEOTIDE SEQUENCE</scope>
    <source>
        <strain evidence="3">NC_groundwater_763_Ag_S-0.2um_68_21</strain>
    </source>
</reference>
<accession>A0A932MM75</accession>
<evidence type="ECO:0000313" key="3">
    <source>
        <dbReference type="EMBL" id="MBI3127974.1"/>
    </source>
</evidence>
<evidence type="ECO:0000256" key="1">
    <source>
        <dbReference type="SAM" id="Phobius"/>
    </source>
</evidence>
<organism evidence="3 4">
    <name type="scientific">Tectimicrobiota bacterium</name>
    <dbReference type="NCBI Taxonomy" id="2528274"/>
    <lineage>
        <taxon>Bacteria</taxon>
        <taxon>Pseudomonadati</taxon>
        <taxon>Nitrospinota/Tectimicrobiota group</taxon>
        <taxon>Candidatus Tectimicrobiota</taxon>
    </lineage>
</organism>
<feature type="domain" description="DUF1468" evidence="2">
    <location>
        <begin position="8"/>
        <end position="146"/>
    </location>
</feature>
<dbReference type="AlphaFoldDB" id="A0A932MM75"/>
<protein>
    <submittedName>
        <fullName evidence="3">Tripartite tricarboxylate transporter TctB family protein</fullName>
    </submittedName>
</protein>
<dbReference type="Pfam" id="PF07331">
    <property type="entry name" value="TctB"/>
    <property type="match status" value="1"/>
</dbReference>
<feature type="transmembrane region" description="Helical" evidence="1">
    <location>
        <begin position="39"/>
        <end position="60"/>
    </location>
</feature>
<dbReference type="InterPro" id="IPR009936">
    <property type="entry name" value="DUF1468"/>
</dbReference>
<feature type="transmembrane region" description="Helical" evidence="1">
    <location>
        <begin position="80"/>
        <end position="100"/>
    </location>
</feature>